<sequence length="457" mass="48950">MSATNPTLHHNLADRAKQITQRELRTYVEKTPGSQAANARAKKVLPLGVPSSLQAYDPHPIVIAKAQGAWMTDVDGNKLIDFSMGFGALFSGHVNPLVRKTIETQLDSGTLFVSPAEITADVAELLRDRFGLPMWRFTNSGTESTMDAIRVARGVTGRDKIVKVEGGYHGHHDVVMVSQKPDLRFAGPADSPLSVPSSAGVTDAVVRDTIVIPFNDAEALERALSNNDVACFIVEPVMENIGICLPQPGYLEEVRRITKAHGTLLIFDEVKTGITAGWGGATGVLDVQPDLVCLAKSIGGGLPVGAFGGTLECMGEIESGKVVHVGTYNGNPLVMAVARTVLADVCTQEVTAATVARNALLVDACGSIIDEAGLPAHTVQFGAKGCITWSSEPVKNYRDYKATDFDIAYAQWIHGINRGIILPPGLDEQWLISVVHTEEEALHYATIFGEFVDELTA</sequence>
<dbReference type="GO" id="GO:0030170">
    <property type="term" value="F:pyridoxal phosphate binding"/>
    <property type="evidence" value="ECO:0007669"/>
    <property type="project" value="InterPro"/>
</dbReference>
<protein>
    <submittedName>
        <fullName evidence="3">Unannotated protein</fullName>
    </submittedName>
</protein>
<dbReference type="EMBL" id="CAETWZ010000190">
    <property type="protein sequence ID" value="CAB4368558.1"/>
    <property type="molecule type" value="Genomic_DNA"/>
</dbReference>
<accession>A0A6J6AJ48</accession>
<dbReference type="InterPro" id="IPR015422">
    <property type="entry name" value="PyrdxlP-dep_Trfase_small"/>
</dbReference>
<dbReference type="InterPro" id="IPR015421">
    <property type="entry name" value="PyrdxlP-dep_Trfase_major"/>
</dbReference>
<organism evidence="3">
    <name type="scientific">freshwater metagenome</name>
    <dbReference type="NCBI Taxonomy" id="449393"/>
    <lineage>
        <taxon>unclassified sequences</taxon>
        <taxon>metagenomes</taxon>
        <taxon>ecological metagenomes</taxon>
    </lineage>
</organism>
<proteinExistence type="predicted"/>
<gene>
    <name evidence="3" type="ORF">UFOPK4179_01362</name>
</gene>
<keyword evidence="2" id="KW-0663">Pyridoxal phosphate</keyword>
<dbReference type="PANTHER" id="PTHR43713:SF3">
    <property type="entry name" value="GLUTAMATE-1-SEMIALDEHYDE 2,1-AMINOMUTASE 1, CHLOROPLASTIC-RELATED"/>
    <property type="match status" value="1"/>
</dbReference>
<evidence type="ECO:0000256" key="1">
    <source>
        <dbReference type="ARBA" id="ARBA00001933"/>
    </source>
</evidence>
<name>A0A6J6AJ48_9ZZZZ</name>
<reference evidence="3" key="1">
    <citation type="submission" date="2020-05" db="EMBL/GenBank/DDBJ databases">
        <authorList>
            <person name="Chiriac C."/>
            <person name="Salcher M."/>
            <person name="Ghai R."/>
            <person name="Kavagutti S V."/>
        </authorList>
    </citation>
    <scope>NUCLEOTIDE SEQUENCE</scope>
</reference>
<dbReference type="CDD" id="cd00610">
    <property type="entry name" value="OAT_like"/>
    <property type="match status" value="1"/>
</dbReference>
<dbReference type="AlphaFoldDB" id="A0A6J6AJ48"/>
<dbReference type="PANTHER" id="PTHR43713">
    <property type="entry name" value="GLUTAMATE-1-SEMIALDEHYDE 2,1-AMINOMUTASE"/>
    <property type="match status" value="1"/>
</dbReference>
<dbReference type="SUPFAM" id="SSF53383">
    <property type="entry name" value="PLP-dependent transferases"/>
    <property type="match status" value="1"/>
</dbReference>
<dbReference type="Gene3D" id="3.90.1150.10">
    <property type="entry name" value="Aspartate Aminotransferase, domain 1"/>
    <property type="match status" value="1"/>
</dbReference>
<evidence type="ECO:0000256" key="2">
    <source>
        <dbReference type="ARBA" id="ARBA00022898"/>
    </source>
</evidence>
<dbReference type="Pfam" id="PF00202">
    <property type="entry name" value="Aminotran_3"/>
    <property type="match status" value="1"/>
</dbReference>
<dbReference type="GO" id="GO:0008483">
    <property type="term" value="F:transaminase activity"/>
    <property type="evidence" value="ECO:0007669"/>
    <property type="project" value="InterPro"/>
</dbReference>
<dbReference type="Gene3D" id="3.40.640.10">
    <property type="entry name" value="Type I PLP-dependent aspartate aminotransferase-like (Major domain)"/>
    <property type="match status" value="1"/>
</dbReference>
<evidence type="ECO:0000313" key="3">
    <source>
        <dbReference type="EMBL" id="CAB4368558.1"/>
    </source>
</evidence>
<dbReference type="InterPro" id="IPR015424">
    <property type="entry name" value="PyrdxlP-dep_Trfase"/>
</dbReference>
<comment type="cofactor">
    <cofactor evidence="1">
        <name>pyridoxal 5'-phosphate</name>
        <dbReference type="ChEBI" id="CHEBI:597326"/>
    </cofactor>
</comment>
<dbReference type="InterPro" id="IPR005814">
    <property type="entry name" value="Aminotrans_3"/>
</dbReference>